<keyword evidence="3" id="KW-0493">Microtubule</keyword>
<keyword evidence="7" id="KW-0413">Isomerase</keyword>
<protein>
    <recommendedName>
        <fullName evidence="10">CCHC-type domain-containing protein</fullName>
    </recommendedName>
</protein>
<dbReference type="Gene3D" id="3.40.50.300">
    <property type="entry name" value="P-loop containing nucleotide triphosphate hydrolases"/>
    <property type="match status" value="1"/>
</dbReference>
<keyword evidence="2" id="KW-0963">Cytoplasm</keyword>
<keyword evidence="4" id="KW-0547">Nucleotide-binding</keyword>
<sequence>MKKKEEGVEDANQTKEQIKDENVFFSQNFRGRGRGRGGRDNGRSGRGSNFERGQSIQQNWRGRGRGQRGGRSNHSNFECYKCGKYGHYAKHCNSFKCYNCDKVGHLAKDCRIEKKVEETTNLTLEAEANEGFLLMTQNEINTNDNVWYLDLGASNHMCGHKHLFKEMRKIEDDNVSFGDASKVKVEGKGTIRYLQKDGLIGSIQDVYYVPNLKTNILSLGQLTEKGYSILMKERILYLKDKLGHLIARVEMERNRISTEAIVEVEESSVAVPPNILTALEDSDNEDEPTQPRMRSLQDLYDSTSEVHLLVKVLFELARYRAPATIFRDEIDAIISQHGEARSEHEASRRLKTELLIQMDGLTRTYELVFVLAATDLS</sequence>
<evidence type="ECO:0000313" key="12">
    <source>
        <dbReference type="Proteomes" id="UP001058974"/>
    </source>
</evidence>
<evidence type="ECO:0000256" key="1">
    <source>
        <dbReference type="ARBA" id="ARBA00004186"/>
    </source>
</evidence>
<feature type="compositionally biased region" description="Polar residues" evidence="9">
    <location>
        <begin position="51"/>
        <end position="60"/>
    </location>
</feature>
<name>A0A9D4WZM7_PEA</name>
<comment type="subcellular location">
    <subcellularLocation>
        <location evidence="1">Cytoplasm</location>
        <location evidence="1">Cytoskeleton</location>
        <location evidence="1">Spindle</location>
    </subcellularLocation>
</comment>
<dbReference type="GO" id="GO:0005819">
    <property type="term" value="C:spindle"/>
    <property type="evidence" value="ECO:0007669"/>
    <property type="project" value="UniProtKB-SubCell"/>
</dbReference>
<keyword evidence="8" id="KW-0863">Zinc-finger</keyword>
<dbReference type="EMBL" id="JAMSHJ010000005">
    <property type="protein sequence ID" value="KAI5409585.1"/>
    <property type="molecule type" value="Genomic_DNA"/>
</dbReference>
<dbReference type="GO" id="GO:0003676">
    <property type="term" value="F:nucleic acid binding"/>
    <property type="evidence" value="ECO:0007669"/>
    <property type="project" value="InterPro"/>
</dbReference>
<evidence type="ECO:0000259" key="10">
    <source>
        <dbReference type="PROSITE" id="PS50158"/>
    </source>
</evidence>
<dbReference type="GO" id="GO:0016853">
    <property type="term" value="F:isomerase activity"/>
    <property type="evidence" value="ECO:0007669"/>
    <property type="project" value="UniProtKB-KW"/>
</dbReference>
<dbReference type="AlphaFoldDB" id="A0A9D4WZM7"/>
<dbReference type="Pfam" id="PF22936">
    <property type="entry name" value="Pol_BBD"/>
    <property type="match status" value="1"/>
</dbReference>
<organism evidence="11 12">
    <name type="scientific">Pisum sativum</name>
    <name type="common">Garden pea</name>
    <name type="synonym">Lathyrus oleraceus</name>
    <dbReference type="NCBI Taxonomy" id="3888"/>
    <lineage>
        <taxon>Eukaryota</taxon>
        <taxon>Viridiplantae</taxon>
        <taxon>Streptophyta</taxon>
        <taxon>Embryophyta</taxon>
        <taxon>Tracheophyta</taxon>
        <taxon>Spermatophyta</taxon>
        <taxon>Magnoliopsida</taxon>
        <taxon>eudicotyledons</taxon>
        <taxon>Gunneridae</taxon>
        <taxon>Pentapetalae</taxon>
        <taxon>rosids</taxon>
        <taxon>fabids</taxon>
        <taxon>Fabales</taxon>
        <taxon>Fabaceae</taxon>
        <taxon>Papilionoideae</taxon>
        <taxon>50 kb inversion clade</taxon>
        <taxon>NPAAA clade</taxon>
        <taxon>Hologalegina</taxon>
        <taxon>IRL clade</taxon>
        <taxon>Fabeae</taxon>
        <taxon>Lathyrus</taxon>
    </lineage>
</organism>
<dbReference type="GO" id="GO:0005524">
    <property type="term" value="F:ATP binding"/>
    <property type="evidence" value="ECO:0007669"/>
    <property type="project" value="UniProtKB-KW"/>
</dbReference>
<dbReference type="GO" id="GO:0005874">
    <property type="term" value="C:microtubule"/>
    <property type="evidence" value="ECO:0007669"/>
    <property type="project" value="UniProtKB-KW"/>
</dbReference>
<dbReference type="Proteomes" id="UP001058974">
    <property type="component" value="Chromosome 5"/>
</dbReference>
<keyword evidence="6" id="KW-0206">Cytoskeleton</keyword>
<evidence type="ECO:0000256" key="9">
    <source>
        <dbReference type="SAM" id="MobiDB-lite"/>
    </source>
</evidence>
<dbReference type="Gene3D" id="4.10.60.10">
    <property type="entry name" value="Zinc finger, CCHC-type"/>
    <property type="match status" value="1"/>
</dbReference>
<keyword evidence="8" id="KW-0862">Zinc</keyword>
<dbReference type="GO" id="GO:0016887">
    <property type="term" value="F:ATP hydrolysis activity"/>
    <property type="evidence" value="ECO:0007669"/>
    <property type="project" value="InterPro"/>
</dbReference>
<feature type="domain" description="CCHC-type" evidence="10">
    <location>
        <begin position="96"/>
        <end position="111"/>
    </location>
</feature>
<accession>A0A9D4WZM7</accession>
<dbReference type="SUPFAM" id="SSF52540">
    <property type="entry name" value="P-loop containing nucleoside triphosphate hydrolases"/>
    <property type="match status" value="1"/>
</dbReference>
<dbReference type="Pfam" id="PF00098">
    <property type="entry name" value="zf-CCHC"/>
    <property type="match status" value="2"/>
</dbReference>
<dbReference type="InterPro" id="IPR027417">
    <property type="entry name" value="P-loop_NTPase"/>
</dbReference>
<evidence type="ECO:0000256" key="3">
    <source>
        <dbReference type="ARBA" id="ARBA00022701"/>
    </source>
</evidence>
<feature type="region of interest" description="Disordered" evidence="9">
    <location>
        <begin position="1"/>
        <end position="72"/>
    </location>
</feature>
<evidence type="ECO:0000256" key="5">
    <source>
        <dbReference type="ARBA" id="ARBA00022840"/>
    </source>
</evidence>
<keyword evidence="12" id="KW-1185">Reference proteome</keyword>
<dbReference type="InterPro" id="IPR003959">
    <property type="entry name" value="ATPase_AAA_core"/>
</dbReference>
<keyword evidence="8" id="KW-0479">Metal-binding</keyword>
<feature type="compositionally biased region" description="Basic and acidic residues" evidence="9">
    <location>
        <begin position="1"/>
        <end position="22"/>
    </location>
</feature>
<keyword evidence="5" id="KW-0067">ATP-binding</keyword>
<reference evidence="11 12" key="1">
    <citation type="journal article" date="2022" name="Nat. Genet.">
        <title>Improved pea reference genome and pan-genome highlight genomic features and evolutionary characteristics.</title>
        <authorList>
            <person name="Yang T."/>
            <person name="Liu R."/>
            <person name="Luo Y."/>
            <person name="Hu S."/>
            <person name="Wang D."/>
            <person name="Wang C."/>
            <person name="Pandey M.K."/>
            <person name="Ge S."/>
            <person name="Xu Q."/>
            <person name="Li N."/>
            <person name="Li G."/>
            <person name="Huang Y."/>
            <person name="Saxena R.K."/>
            <person name="Ji Y."/>
            <person name="Li M."/>
            <person name="Yan X."/>
            <person name="He Y."/>
            <person name="Liu Y."/>
            <person name="Wang X."/>
            <person name="Xiang C."/>
            <person name="Varshney R.K."/>
            <person name="Ding H."/>
            <person name="Gao S."/>
            <person name="Zong X."/>
        </authorList>
    </citation>
    <scope>NUCLEOTIDE SEQUENCE [LARGE SCALE GENOMIC DNA]</scope>
    <source>
        <strain evidence="11 12">cv. Zhongwan 6</strain>
    </source>
</reference>
<evidence type="ECO:0000256" key="4">
    <source>
        <dbReference type="ARBA" id="ARBA00022741"/>
    </source>
</evidence>
<gene>
    <name evidence="11" type="ORF">KIW84_055130</name>
</gene>
<proteinExistence type="predicted"/>
<evidence type="ECO:0000256" key="6">
    <source>
        <dbReference type="ARBA" id="ARBA00023212"/>
    </source>
</evidence>
<dbReference type="InterPro" id="IPR001878">
    <property type="entry name" value="Znf_CCHC"/>
</dbReference>
<feature type="domain" description="CCHC-type" evidence="10">
    <location>
        <begin position="79"/>
        <end position="92"/>
    </location>
</feature>
<dbReference type="SMART" id="SM00343">
    <property type="entry name" value="ZnF_C2HC"/>
    <property type="match status" value="2"/>
</dbReference>
<dbReference type="InterPro" id="IPR036875">
    <property type="entry name" value="Znf_CCHC_sf"/>
</dbReference>
<evidence type="ECO:0000256" key="7">
    <source>
        <dbReference type="ARBA" id="ARBA00023235"/>
    </source>
</evidence>
<dbReference type="InterPro" id="IPR054722">
    <property type="entry name" value="PolX-like_BBD"/>
</dbReference>
<dbReference type="Pfam" id="PF00004">
    <property type="entry name" value="AAA"/>
    <property type="match status" value="1"/>
</dbReference>
<evidence type="ECO:0000313" key="11">
    <source>
        <dbReference type="EMBL" id="KAI5409585.1"/>
    </source>
</evidence>
<dbReference type="PANTHER" id="PTHR23074">
    <property type="entry name" value="AAA DOMAIN-CONTAINING"/>
    <property type="match status" value="1"/>
</dbReference>
<dbReference type="Gramene" id="Psat05G0513000-T1">
    <property type="protein sequence ID" value="KAI5409585.1"/>
    <property type="gene ID" value="KIW84_055130"/>
</dbReference>
<evidence type="ECO:0000256" key="8">
    <source>
        <dbReference type="PROSITE-ProRule" id="PRU00047"/>
    </source>
</evidence>
<dbReference type="InterPro" id="IPR050304">
    <property type="entry name" value="MT-severing_AAA_ATPase"/>
</dbReference>
<evidence type="ECO:0000256" key="2">
    <source>
        <dbReference type="ARBA" id="ARBA00022490"/>
    </source>
</evidence>
<comment type="caution">
    <text evidence="11">The sequence shown here is derived from an EMBL/GenBank/DDBJ whole genome shotgun (WGS) entry which is preliminary data.</text>
</comment>
<dbReference type="PANTHER" id="PTHR23074:SF78">
    <property type="entry name" value="KATANIN P60 ATPASE-CONTAINING SUBUNIT A-LIKE 2"/>
    <property type="match status" value="1"/>
</dbReference>
<dbReference type="PROSITE" id="PS50158">
    <property type="entry name" value="ZF_CCHC"/>
    <property type="match status" value="2"/>
</dbReference>
<dbReference type="SUPFAM" id="SSF57756">
    <property type="entry name" value="Retrovirus zinc finger-like domains"/>
    <property type="match status" value="1"/>
</dbReference>
<dbReference type="GO" id="GO:0008270">
    <property type="term" value="F:zinc ion binding"/>
    <property type="evidence" value="ECO:0007669"/>
    <property type="project" value="UniProtKB-KW"/>
</dbReference>